<gene>
    <name evidence="5" type="primary">LOC108667146</name>
</gene>
<dbReference type="Proteomes" id="UP000694843">
    <property type="component" value="Unplaced"/>
</dbReference>
<dbReference type="RefSeq" id="XP_018009624.1">
    <property type="nucleotide sequence ID" value="XM_018154135.2"/>
</dbReference>
<proteinExistence type="predicted"/>
<dbReference type="PANTHER" id="PTHR38332">
    <property type="entry name" value="PROTEIN CBG11604"/>
    <property type="match status" value="1"/>
</dbReference>
<dbReference type="PANTHER" id="PTHR38332:SF2">
    <property type="entry name" value="PROTEIN QUIVER"/>
    <property type="match status" value="1"/>
</dbReference>
<dbReference type="GO" id="GO:0032222">
    <property type="term" value="P:regulation of synaptic transmission, cholinergic"/>
    <property type="evidence" value="ECO:0007669"/>
    <property type="project" value="InterPro"/>
</dbReference>
<keyword evidence="2" id="KW-0325">Glycoprotein</keyword>
<evidence type="ECO:0000313" key="4">
    <source>
        <dbReference type="Proteomes" id="UP000694843"/>
    </source>
</evidence>
<organism evidence="4 5">
    <name type="scientific">Hyalella azteca</name>
    <name type="common">Amphipod</name>
    <dbReference type="NCBI Taxonomy" id="294128"/>
    <lineage>
        <taxon>Eukaryota</taxon>
        <taxon>Metazoa</taxon>
        <taxon>Ecdysozoa</taxon>
        <taxon>Arthropoda</taxon>
        <taxon>Crustacea</taxon>
        <taxon>Multicrustacea</taxon>
        <taxon>Malacostraca</taxon>
        <taxon>Eumalacostraca</taxon>
        <taxon>Peracarida</taxon>
        <taxon>Amphipoda</taxon>
        <taxon>Senticaudata</taxon>
        <taxon>Talitrida</taxon>
        <taxon>Talitroidea</taxon>
        <taxon>Hyalellidae</taxon>
        <taxon>Hyalella</taxon>
    </lineage>
</organism>
<dbReference type="KEGG" id="hazt:108667146"/>
<sequence length="172" mass="18714">MPRLPLSPEMLADRSSKASCDCPSPREQKASRCSKVAQPPCRSGVNGIGCYICSSKNGSDPYCEDPFHPGHSTYASSCQVGKKNHIGRFPANFCVKITGQSTRTGVTLMIRICVLENMDSQCGLFKFENEELSGCILTCNDDGCNPANTLRLSPLMLSASFLSISYILNSRF</sequence>
<dbReference type="InterPro" id="IPR031424">
    <property type="entry name" value="QVR-like"/>
</dbReference>
<reference evidence="5" key="1">
    <citation type="submission" date="2025-08" db="UniProtKB">
        <authorList>
            <consortium name="RefSeq"/>
        </authorList>
    </citation>
    <scope>IDENTIFICATION</scope>
    <source>
        <tissue evidence="5">Whole organism</tissue>
    </source>
</reference>
<evidence type="ECO:0000313" key="5">
    <source>
        <dbReference type="RefSeq" id="XP_018009624.1"/>
    </source>
</evidence>
<dbReference type="OrthoDB" id="75169at2759"/>
<evidence type="ECO:0000256" key="3">
    <source>
        <dbReference type="SAM" id="MobiDB-lite"/>
    </source>
</evidence>
<name>A0A8B7N8K9_HYAAZ</name>
<dbReference type="Pfam" id="PF17064">
    <property type="entry name" value="QVR"/>
    <property type="match status" value="1"/>
</dbReference>
<accession>A0A8B7N8K9</accession>
<keyword evidence="1" id="KW-0732">Signal</keyword>
<evidence type="ECO:0000256" key="1">
    <source>
        <dbReference type="ARBA" id="ARBA00022729"/>
    </source>
</evidence>
<dbReference type="GeneID" id="108667146"/>
<protein>
    <submittedName>
        <fullName evidence="5">Uncharacterized protein LOC108667146 isoform X1</fullName>
    </submittedName>
</protein>
<keyword evidence="4" id="KW-1185">Reference proteome</keyword>
<evidence type="ECO:0000256" key="2">
    <source>
        <dbReference type="ARBA" id="ARBA00023180"/>
    </source>
</evidence>
<dbReference type="GO" id="GO:0030431">
    <property type="term" value="P:sleep"/>
    <property type="evidence" value="ECO:0007669"/>
    <property type="project" value="InterPro"/>
</dbReference>
<feature type="region of interest" description="Disordered" evidence="3">
    <location>
        <begin position="1"/>
        <end position="27"/>
    </location>
</feature>
<dbReference type="AlphaFoldDB" id="A0A8B7N8K9"/>